<gene>
    <name evidence="2" type="ORF">QE152_g18005</name>
</gene>
<protein>
    <submittedName>
        <fullName evidence="2">Uncharacterized protein</fullName>
    </submittedName>
</protein>
<accession>A0AAW1L504</accession>
<feature type="compositionally biased region" description="Acidic residues" evidence="1">
    <location>
        <begin position="1"/>
        <end position="10"/>
    </location>
</feature>
<dbReference type="EMBL" id="JASPKY010000170">
    <property type="protein sequence ID" value="KAK9728420.1"/>
    <property type="molecule type" value="Genomic_DNA"/>
</dbReference>
<dbReference type="AlphaFoldDB" id="A0AAW1L504"/>
<keyword evidence="3" id="KW-1185">Reference proteome</keyword>
<comment type="caution">
    <text evidence="2">The sequence shown here is derived from an EMBL/GenBank/DDBJ whole genome shotgun (WGS) entry which is preliminary data.</text>
</comment>
<dbReference type="Proteomes" id="UP001458880">
    <property type="component" value="Unassembled WGS sequence"/>
</dbReference>
<evidence type="ECO:0000256" key="1">
    <source>
        <dbReference type="SAM" id="MobiDB-lite"/>
    </source>
</evidence>
<evidence type="ECO:0000313" key="3">
    <source>
        <dbReference type="Proteomes" id="UP001458880"/>
    </source>
</evidence>
<proteinExistence type="predicted"/>
<sequence length="93" mass="11154">MESQDFDENDNLPITQWIPKHTGEEEDTNSNLLLPITQWIPKHTGEEEDTNSNLLLRKQFSRNAGDIRMVNFSPIYDFIRRRESLQMWRLYTK</sequence>
<organism evidence="2 3">
    <name type="scientific">Popillia japonica</name>
    <name type="common">Japanese beetle</name>
    <dbReference type="NCBI Taxonomy" id="7064"/>
    <lineage>
        <taxon>Eukaryota</taxon>
        <taxon>Metazoa</taxon>
        <taxon>Ecdysozoa</taxon>
        <taxon>Arthropoda</taxon>
        <taxon>Hexapoda</taxon>
        <taxon>Insecta</taxon>
        <taxon>Pterygota</taxon>
        <taxon>Neoptera</taxon>
        <taxon>Endopterygota</taxon>
        <taxon>Coleoptera</taxon>
        <taxon>Polyphaga</taxon>
        <taxon>Scarabaeiformia</taxon>
        <taxon>Scarabaeidae</taxon>
        <taxon>Rutelinae</taxon>
        <taxon>Popillia</taxon>
    </lineage>
</organism>
<evidence type="ECO:0000313" key="2">
    <source>
        <dbReference type="EMBL" id="KAK9728420.1"/>
    </source>
</evidence>
<feature type="region of interest" description="Disordered" evidence="1">
    <location>
        <begin position="1"/>
        <end position="28"/>
    </location>
</feature>
<name>A0AAW1L504_POPJA</name>
<reference evidence="2 3" key="1">
    <citation type="journal article" date="2024" name="BMC Genomics">
        <title>De novo assembly and annotation of Popillia japonica's genome with initial clues to its potential as an invasive pest.</title>
        <authorList>
            <person name="Cucini C."/>
            <person name="Boschi S."/>
            <person name="Funari R."/>
            <person name="Cardaioli E."/>
            <person name="Iannotti N."/>
            <person name="Marturano G."/>
            <person name="Paoli F."/>
            <person name="Bruttini M."/>
            <person name="Carapelli A."/>
            <person name="Frati F."/>
            <person name="Nardi F."/>
        </authorList>
    </citation>
    <scope>NUCLEOTIDE SEQUENCE [LARGE SCALE GENOMIC DNA]</scope>
    <source>
        <strain evidence="2">DMR45628</strain>
    </source>
</reference>